<feature type="domain" description="RNA polymerase sigma factor 70 region 4 type 2" evidence="7">
    <location>
        <begin position="111"/>
        <end position="163"/>
    </location>
</feature>
<evidence type="ECO:0000313" key="9">
    <source>
        <dbReference type="Proteomes" id="UP001183643"/>
    </source>
</evidence>
<keyword evidence="3" id="KW-0731">Sigma factor</keyword>
<dbReference type="InterPro" id="IPR014284">
    <property type="entry name" value="RNA_pol_sigma-70_dom"/>
</dbReference>
<dbReference type="GO" id="GO:0006352">
    <property type="term" value="P:DNA-templated transcription initiation"/>
    <property type="evidence" value="ECO:0007669"/>
    <property type="project" value="InterPro"/>
</dbReference>
<feature type="domain" description="RNA polymerase sigma-70 region 2" evidence="6">
    <location>
        <begin position="31"/>
        <end position="89"/>
    </location>
</feature>
<dbReference type="RefSeq" id="WP_310370330.1">
    <property type="nucleotide sequence ID" value="NZ_JAVDYB010000001.1"/>
</dbReference>
<keyword evidence="2" id="KW-0805">Transcription regulation</keyword>
<dbReference type="InterPro" id="IPR039425">
    <property type="entry name" value="RNA_pol_sigma-70-like"/>
</dbReference>
<keyword evidence="4" id="KW-0238">DNA-binding</keyword>
<dbReference type="EMBL" id="JAVDYB010000001">
    <property type="protein sequence ID" value="MDR7277810.1"/>
    <property type="molecule type" value="Genomic_DNA"/>
</dbReference>
<dbReference type="GO" id="GO:0003677">
    <property type="term" value="F:DNA binding"/>
    <property type="evidence" value="ECO:0007669"/>
    <property type="project" value="UniProtKB-KW"/>
</dbReference>
<dbReference type="SUPFAM" id="SSF88659">
    <property type="entry name" value="Sigma3 and sigma4 domains of RNA polymerase sigma factors"/>
    <property type="match status" value="1"/>
</dbReference>
<dbReference type="InterPro" id="IPR013249">
    <property type="entry name" value="RNA_pol_sigma70_r4_t2"/>
</dbReference>
<dbReference type="Proteomes" id="UP001183643">
    <property type="component" value="Unassembled WGS sequence"/>
</dbReference>
<dbReference type="CDD" id="cd06171">
    <property type="entry name" value="Sigma70_r4"/>
    <property type="match status" value="1"/>
</dbReference>
<dbReference type="GO" id="GO:0016987">
    <property type="term" value="F:sigma factor activity"/>
    <property type="evidence" value="ECO:0007669"/>
    <property type="project" value="UniProtKB-KW"/>
</dbReference>
<dbReference type="PANTHER" id="PTHR43133:SF50">
    <property type="entry name" value="ECF RNA POLYMERASE SIGMA FACTOR SIGM"/>
    <property type="match status" value="1"/>
</dbReference>
<evidence type="ECO:0000313" key="8">
    <source>
        <dbReference type="EMBL" id="MDR7277810.1"/>
    </source>
</evidence>
<dbReference type="PANTHER" id="PTHR43133">
    <property type="entry name" value="RNA POLYMERASE ECF-TYPE SIGMA FACTO"/>
    <property type="match status" value="1"/>
</dbReference>
<evidence type="ECO:0000256" key="3">
    <source>
        <dbReference type="ARBA" id="ARBA00023082"/>
    </source>
</evidence>
<evidence type="ECO:0000256" key="4">
    <source>
        <dbReference type="ARBA" id="ARBA00023125"/>
    </source>
</evidence>
<proteinExistence type="inferred from homology"/>
<evidence type="ECO:0000259" key="7">
    <source>
        <dbReference type="Pfam" id="PF08281"/>
    </source>
</evidence>
<dbReference type="InterPro" id="IPR013325">
    <property type="entry name" value="RNA_pol_sigma_r2"/>
</dbReference>
<keyword evidence="5" id="KW-0804">Transcription</keyword>
<dbReference type="Pfam" id="PF08281">
    <property type="entry name" value="Sigma70_r4_2"/>
    <property type="match status" value="1"/>
</dbReference>
<dbReference type="InterPro" id="IPR007627">
    <property type="entry name" value="RNA_pol_sigma70_r2"/>
</dbReference>
<protein>
    <submittedName>
        <fullName evidence="8">RNA polymerase sigma-70 factor (ECF subfamily)</fullName>
    </submittedName>
</protein>
<evidence type="ECO:0000256" key="1">
    <source>
        <dbReference type="ARBA" id="ARBA00010641"/>
    </source>
</evidence>
<dbReference type="Pfam" id="PF04542">
    <property type="entry name" value="Sigma70_r2"/>
    <property type="match status" value="1"/>
</dbReference>
<evidence type="ECO:0000256" key="2">
    <source>
        <dbReference type="ARBA" id="ARBA00023015"/>
    </source>
</evidence>
<dbReference type="AlphaFoldDB" id="A0AAE3YSG1"/>
<dbReference type="NCBIfam" id="TIGR02937">
    <property type="entry name" value="sigma70-ECF"/>
    <property type="match status" value="1"/>
</dbReference>
<keyword evidence="9" id="KW-1185">Reference proteome</keyword>
<accession>A0AAE3YSG1</accession>
<dbReference type="InterPro" id="IPR013324">
    <property type="entry name" value="RNA_pol_sigma_r3/r4-like"/>
</dbReference>
<name>A0AAE3YSG1_9ACTN</name>
<organism evidence="8 9">
    <name type="scientific">Catenuloplanes atrovinosus</name>
    <dbReference type="NCBI Taxonomy" id="137266"/>
    <lineage>
        <taxon>Bacteria</taxon>
        <taxon>Bacillati</taxon>
        <taxon>Actinomycetota</taxon>
        <taxon>Actinomycetes</taxon>
        <taxon>Micromonosporales</taxon>
        <taxon>Micromonosporaceae</taxon>
        <taxon>Catenuloplanes</taxon>
    </lineage>
</organism>
<gene>
    <name evidence="8" type="ORF">J2S41_004588</name>
</gene>
<dbReference type="Gene3D" id="1.10.10.10">
    <property type="entry name" value="Winged helix-like DNA-binding domain superfamily/Winged helix DNA-binding domain"/>
    <property type="match status" value="1"/>
</dbReference>
<evidence type="ECO:0000256" key="5">
    <source>
        <dbReference type="ARBA" id="ARBA00023163"/>
    </source>
</evidence>
<dbReference type="InterPro" id="IPR036388">
    <property type="entry name" value="WH-like_DNA-bd_sf"/>
</dbReference>
<dbReference type="Gene3D" id="1.10.1740.10">
    <property type="match status" value="1"/>
</dbReference>
<dbReference type="SUPFAM" id="SSF88946">
    <property type="entry name" value="Sigma2 domain of RNA polymerase sigma factors"/>
    <property type="match status" value="1"/>
</dbReference>
<reference evidence="8" key="1">
    <citation type="submission" date="2023-07" db="EMBL/GenBank/DDBJ databases">
        <title>Sequencing the genomes of 1000 actinobacteria strains.</title>
        <authorList>
            <person name="Klenk H.-P."/>
        </authorList>
    </citation>
    <scope>NUCLEOTIDE SEQUENCE</scope>
    <source>
        <strain evidence="8">DSM 44707</strain>
    </source>
</reference>
<sequence>MTMVSEAATALVDDTGPPTFESFYATHFQRLSLQLFAYTGDFGQAQDVVQEAFCRALPRWEKVSRYDDPFAWLRKVAWNLATSRFRRLRVQQAHVRRYREEHVDGPGPDRVALARALATLPEKQRRAVILYHLGDLSIAQIAEQEDVAEGTVKSWLHRGRTALAAQLTDA</sequence>
<comment type="caution">
    <text evidence="8">The sequence shown here is derived from an EMBL/GenBank/DDBJ whole genome shotgun (WGS) entry which is preliminary data.</text>
</comment>
<comment type="similarity">
    <text evidence="1">Belongs to the sigma-70 factor family. ECF subfamily.</text>
</comment>
<evidence type="ECO:0000259" key="6">
    <source>
        <dbReference type="Pfam" id="PF04542"/>
    </source>
</evidence>